<organism evidence="5 6">
    <name type="scientific">Streptomyces rishiriensis</name>
    <dbReference type="NCBI Taxonomy" id="68264"/>
    <lineage>
        <taxon>Bacteria</taxon>
        <taxon>Bacillati</taxon>
        <taxon>Actinomycetota</taxon>
        <taxon>Actinomycetes</taxon>
        <taxon>Kitasatosporales</taxon>
        <taxon>Streptomycetaceae</taxon>
        <taxon>Streptomyces</taxon>
    </lineage>
</organism>
<dbReference type="CDD" id="cd01392">
    <property type="entry name" value="HTH_LacI"/>
    <property type="match status" value="1"/>
</dbReference>
<accession>A0ABU0NG62</accession>
<dbReference type="SMART" id="SM00354">
    <property type="entry name" value="HTH_LACI"/>
    <property type="match status" value="1"/>
</dbReference>
<name>A0ABU0NG62_STRRH</name>
<evidence type="ECO:0000256" key="1">
    <source>
        <dbReference type="ARBA" id="ARBA00023015"/>
    </source>
</evidence>
<dbReference type="Pfam" id="PF13377">
    <property type="entry name" value="Peripla_BP_3"/>
    <property type="match status" value="1"/>
</dbReference>
<evidence type="ECO:0000259" key="4">
    <source>
        <dbReference type="PROSITE" id="PS50932"/>
    </source>
</evidence>
<dbReference type="GO" id="GO:0003677">
    <property type="term" value="F:DNA binding"/>
    <property type="evidence" value="ECO:0007669"/>
    <property type="project" value="UniProtKB-KW"/>
</dbReference>
<sequence length="347" mass="36937">MNEPVSPARSATIVDVARRANVSKTTASDALSGSGRVSEGTRRRIVEAAGELGYVPNAAARHLRSARTGTIALHIPQRAMGLTFYMEFAFAAARRAQDHGLDLTLLAPGDRTTGTPQIRADGIILIDPMPTDPVATALARVSLPLVCVGQFQTTGSTPAGLLHADHGAAMRELMDHLARAGATAPAFIGTDDDFQSDWAVLIRRTYEDWCHQHDITPHIGAVATDAPTAATSTLVTDMLTRRPDTDALICGPDGTAQIAHHTLQNLGRTIGRDILLAACVDSPALTLCTPPVTAINLRPQPYGHQAVELLTDLLTGTAQAPTERHHPIELITRTSTETMPPMTPQDC</sequence>
<dbReference type="PROSITE" id="PS50932">
    <property type="entry name" value="HTH_LACI_2"/>
    <property type="match status" value="1"/>
</dbReference>
<dbReference type="InterPro" id="IPR046335">
    <property type="entry name" value="LacI/GalR-like_sensor"/>
</dbReference>
<dbReference type="InterPro" id="IPR028082">
    <property type="entry name" value="Peripla_BP_I"/>
</dbReference>
<proteinExistence type="predicted"/>
<keyword evidence="3" id="KW-0804">Transcription</keyword>
<dbReference type="Gene3D" id="1.10.260.40">
    <property type="entry name" value="lambda repressor-like DNA-binding domains"/>
    <property type="match status" value="1"/>
</dbReference>
<dbReference type="SUPFAM" id="SSF53822">
    <property type="entry name" value="Periplasmic binding protein-like I"/>
    <property type="match status" value="1"/>
</dbReference>
<dbReference type="RefSeq" id="WP_307160743.1">
    <property type="nucleotide sequence ID" value="NZ_JAUSWV010000001.1"/>
</dbReference>
<reference evidence="5 6" key="1">
    <citation type="submission" date="2023-07" db="EMBL/GenBank/DDBJ databases">
        <title>Comparative genomics of wheat-associated soil bacteria to identify genetic determinants of phenazine resistance.</title>
        <authorList>
            <person name="Mouncey N."/>
        </authorList>
    </citation>
    <scope>NUCLEOTIDE SEQUENCE [LARGE SCALE GENOMIC DNA]</scope>
    <source>
        <strain evidence="5 6">B2I6</strain>
    </source>
</reference>
<evidence type="ECO:0000256" key="3">
    <source>
        <dbReference type="ARBA" id="ARBA00023163"/>
    </source>
</evidence>
<keyword evidence="6" id="KW-1185">Reference proteome</keyword>
<evidence type="ECO:0000313" key="6">
    <source>
        <dbReference type="Proteomes" id="UP001230654"/>
    </source>
</evidence>
<dbReference type="InterPro" id="IPR000843">
    <property type="entry name" value="HTH_LacI"/>
</dbReference>
<evidence type="ECO:0000256" key="2">
    <source>
        <dbReference type="ARBA" id="ARBA00023125"/>
    </source>
</evidence>
<dbReference type="EMBL" id="JAUSWV010000001">
    <property type="protein sequence ID" value="MDQ0578066.1"/>
    <property type="molecule type" value="Genomic_DNA"/>
</dbReference>
<keyword evidence="2 5" id="KW-0238">DNA-binding</keyword>
<dbReference type="SUPFAM" id="SSF47413">
    <property type="entry name" value="lambda repressor-like DNA-binding domains"/>
    <property type="match status" value="1"/>
</dbReference>
<dbReference type="InterPro" id="IPR010982">
    <property type="entry name" value="Lambda_DNA-bd_dom_sf"/>
</dbReference>
<keyword evidence="1" id="KW-0805">Transcription regulation</keyword>
<dbReference type="Gene3D" id="3.40.50.2300">
    <property type="match status" value="2"/>
</dbReference>
<dbReference type="Pfam" id="PF00356">
    <property type="entry name" value="LacI"/>
    <property type="match status" value="1"/>
</dbReference>
<evidence type="ECO:0000313" key="5">
    <source>
        <dbReference type="EMBL" id="MDQ0578066.1"/>
    </source>
</evidence>
<dbReference type="PANTHER" id="PTHR30146">
    <property type="entry name" value="LACI-RELATED TRANSCRIPTIONAL REPRESSOR"/>
    <property type="match status" value="1"/>
</dbReference>
<dbReference type="PROSITE" id="PS00356">
    <property type="entry name" value="HTH_LACI_1"/>
    <property type="match status" value="1"/>
</dbReference>
<gene>
    <name evidence="5" type="ORF">QF030_000244</name>
</gene>
<comment type="caution">
    <text evidence="5">The sequence shown here is derived from an EMBL/GenBank/DDBJ whole genome shotgun (WGS) entry which is preliminary data.</text>
</comment>
<dbReference type="Proteomes" id="UP001230654">
    <property type="component" value="Unassembled WGS sequence"/>
</dbReference>
<feature type="domain" description="HTH lacI-type" evidence="4">
    <location>
        <begin position="11"/>
        <end position="65"/>
    </location>
</feature>
<protein>
    <submittedName>
        <fullName evidence="5">DNA-binding LacI/PurR family transcriptional regulator</fullName>
    </submittedName>
</protein>
<dbReference type="PANTHER" id="PTHR30146:SF153">
    <property type="entry name" value="LACTOSE OPERON REPRESSOR"/>
    <property type="match status" value="1"/>
</dbReference>